<proteinExistence type="predicted"/>
<dbReference type="InterPro" id="IPR003591">
    <property type="entry name" value="Leu-rich_rpt_typical-subtyp"/>
</dbReference>
<dbReference type="GO" id="GO:0031012">
    <property type="term" value="C:extracellular matrix"/>
    <property type="evidence" value="ECO:0007669"/>
    <property type="project" value="TreeGrafter"/>
</dbReference>
<dbReference type="EMBL" id="CAJNOK010047965">
    <property type="protein sequence ID" value="CAF1590166.1"/>
    <property type="molecule type" value="Genomic_DNA"/>
</dbReference>
<evidence type="ECO:0000313" key="4">
    <source>
        <dbReference type="EMBL" id="CAF1590166.1"/>
    </source>
</evidence>
<dbReference type="Gene3D" id="3.80.10.10">
    <property type="entry name" value="Ribonuclease Inhibitor"/>
    <property type="match status" value="3"/>
</dbReference>
<evidence type="ECO:0000313" key="6">
    <source>
        <dbReference type="Proteomes" id="UP000682733"/>
    </source>
</evidence>
<evidence type="ECO:0000256" key="1">
    <source>
        <dbReference type="ARBA" id="ARBA00022614"/>
    </source>
</evidence>
<dbReference type="InterPro" id="IPR001611">
    <property type="entry name" value="Leu-rich_rpt"/>
</dbReference>
<dbReference type="Pfam" id="PF00560">
    <property type="entry name" value="LRR_1"/>
    <property type="match status" value="1"/>
</dbReference>
<evidence type="ECO:0000313" key="5">
    <source>
        <dbReference type="EMBL" id="CAF4393695.1"/>
    </source>
</evidence>
<dbReference type="InterPro" id="IPR050328">
    <property type="entry name" value="Dev_Immune_Receptor"/>
</dbReference>
<dbReference type="Pfam" id="PF13306">
    <property type="entry name" value="LRR_5"/>
    <property type="match status" value="1"/>
</dbReference>
<accession>A0A8S2VDY8</accession>
<dbReference type="EMBL" id="CAJOBA010071362">
    <property type="protein sequence ID" value="CAF4393695.1"/>
    <property type="molecule type" value="Genomic_DNA"/>
</dbReference>
<evidence type="ECO:0000256" key="2">
    <source>
        <dbReference type="ARBA" id="ARBA00022729"/>
    </source>
</evidence>
<dbReference type="Proteomes" id="UP000677228">
    <property type="component" value="Unassembled WGS sequence"/>
</dbReference>
<dbReference type="SMART" id="SM00369">
    <property type="entry name" value="LRR_TYP"/>
    <property type="match status" value="6"/>
</dbReference>
<dbReference type="Proteomes" id="UP000682733">
    <property type="component" value="Unassembled WGS sequence"/>
</dbReference>
<dbReference type="PANTHER" id="PTHR24373:SF370">
    <property type="entry name" value="FISH-LIPS, ISOFORM E"/>
    <property type="match status" value="1"/>
</dbReference>
<dbReference type="Pfam" id="PF13855">
    <property type="entry name" value="LRR_8"/>
    <property type="match status" value="1"/>
</dbReference>
<sequence>MGRAQIYFHLGFSNRTFQHYRHQPNYISYKSHHSFINRFYRPQLQLKHLTPSILSSRLNSTINLFNLNLLDLHGLSIESIDSETFENFTQLETLILSANHLSYLTEKIFYPIRTQLLQLNFQRNYFHTLNNAYFLHYLKRLKILDFSMNYLKEISATNFIGLRRLESLILRKNQIEYLPYAVFSRMRKLSTIDLSDNQMFIIDEGSLKGLKNLKILILMNNPLGKMSIKQPLFYPLIRLEFLDLENCQLTNLPSYLFSKNLNLKSIKLRRNNFQIEQNQITEINEDNGLSTIITNNFDKHTLGNILNFED</sequence>
<protein>
    <submittedName>
        <fullName evidence="5">Uncharacterized protein</fullName>
    </submittedName>
</protein>
<dbReference type="InterPro" id="IPR032675">
    <property type="entry name" value="LRR_dom_sf"/>
</dbReference>
<dbReference type="PANTHER" id="PTHR24373">
    <property type="entry name" value="SLIT RELATED LEUCINE-RICH REPEAT NEURONAL PROTEIN"/>
    <property type="match status" value="1"/>
</dbReference>
<comment type="caution">
    <text evidence="5">The sequence shown here is derived from an EMBL/GenBank/DDBJ whole genome shotgun (WGS) entry which is preliminary data.</text>
</comment>
<dbReference type="AlphaFoldDB" id="A0A8S2VDY8"/>
<gene>
    <name evidence="4" type="ORF">OVA965_LOCUS41498</name>
    <name evidence="5" type="ORF">TMI583_LOCUS43163</name>
</gene>
<keyword evidence="2" id="KW-0732">Signal</keyword>
<dbReference type="PROSITE" id="PS51450">
    <property type="entry name" value="LRR"/>
    <property type="match status" value="1"/>
</dbReference>
<dbReference type="GO" id="GO:0005615">
    <property type="term" value="C:extracellular space"/>
    <property type="evidence" value="ECO:0007669"/>
    <property type="project" value="TreeGrafter"/>
</dbReference>
<dbReference type="InterPro" id="IPR026906">
    <property type="entry name" value="LRR_5"/>
</dbReference>
<evidence type="ECO:0000256" key="3">
    <source>
        <dbReference type="ARBA" id="ARBA00022737"/>
    </source>
</evidence>
<organism evidence="5 6">
    <name type="scientific">Didymodactylos carnosus</name>
    <dbReference type="NCBI Taxonomy" id="1234261"/>
    <lineage>
        <taxon>Eukaryota</taxon>
        <taxon>Metazoa</taxon>
        <taxon>Spiralia</taxon>
        <taxon>Gnathifera</taxon>
        <taxon>Rotifera</taxon>
        <taxon>Eurotatoria</taxon>
        <taxon>Bdelloidea</taxon>
        <taxon>Philodinida</taxon>
        <taxon>Philodinidae</taxon>
        <taxon>Didymodactylos</taxon>
    </lineage>
</organism>
<dbReference type="SUPFAM" id="SSF52058">
    <property type="entry name" value="L domain-like"/>
    <property type="match status" value="1"/>
</dbReference>
<name>A0A8S2VDY8_9BILA</name>
<keyword evidence="3" id="KW-0677">Repeat</keyword>
<keyword evidence="1" id="KW-0433">Leucine-rich repeat</keyword>
<reference evidence="5" key="1">
    <citation type="submission" date="2021-02" db="EMBL/GenBank/DDBJ databases">
        <authorList>
            <person name="Nowell W R."/>
        </authorList>
    </citation>
    <scope>NUCLEOTIDE SEQUENCE</scope>
</reference>